<dbReference type="InterPro" id="IPR036890">
    <property type="entry name" value="HATPase_C_sf"/>
</dbReference>
<evidence type="ECO:0000259" key="10">
    <source>
        <dbReference type="Pfam" id="PF07730"/>
    </source>
</evidence>
<dbReference type="Pfam" id="PF07730">
    <property type="entry name" value="HisKA_3"/>
    <property type="match status" value="1"/>
</dbReference>
<evidence type="ECO:0000256" key="5">
    <source>
        <dbReference type="ARBA" id="ARBA00022741"/>
    </source>
</evidence>
<keyword evidence="8" id="KW-0902">Two-component regulatory system</keyword>
<evidence type="ECO:0000256" key="4">
    <source>
        <dbReference type="ARBA" id="ARBA00022679"/>
    </source>
</evidence>
<comment type="caution">
    <text evidence="12">The sequence shown here is derived from an EMBL/GenBank/DDBJ whole genome shotgun (WGS) entry which is preliminary data.</text>
</comment>
<evidence type="ECO:0000256" key="8">
    <source>
        <dbReference type="ARBA" id="ARBA00023012"/>
    </source>
</evidence>
<dbReference type="GO" id="GO:0000155">
    <property type="term" value="F:phosphorelay sensor kinase activity"/>
    <property type="evidence" value="ECO:0007669"/>
    <property type="project" value="InterPro"/>
</dbReference>
<dbReference type="OrthoDB" id="5241729at2"/>
<dbReference type="Proteomes" id="UP000316096">
    <property type="component" value="Unassembled WGS sequence"/>
</dbReference>
<keyword evidence="7" id="KW-0067">ATP-binding</keyword>
<dbReference type="PANTHER" id="PTHR24421:SF10">
    <property type="entry name" value="NITRATE_NITRITE SENSOR PROTEIN NARQ"/>
    <property type="match status" value="1"/>
</dbReference>
<evidence type="ECO:0000313" key="13">
    <source>
        <dbReference type="Proteomes" id="UP000316096"/>
    </source>
</evidence>
<name>A0A543CI48_9ACTN</name>
<dbReference type="InterPro" id="IPR050482">
    <property type="entry name" value="Sensor_HK_TwoCompSys"/>
</dbReference>
<dbReference type="CDD" id="cd16917">
    <property type="entry name" value="HATPase_UhpB-NarQ-NarX-like"/>
    <property type="match status" value="1"/>
</dbReference>
<dbReference type="EMBL" id="VFOZ01000001">
    <property type="protein sequence ID" value="TQL96700.1"/>
    <property type="molecule type" value="Genomic_DNA"/>
</dbReference>
<evidence type="ECO:0000256" key="9">
    <source>
        <dbReference type="SAM" id="Phobius"/>
    </source>
</evidence>
<dbReference type="SUPFAM" id="SSF55874">
    <property type="entry name" value="ATPase domain of HSP90 chaperone/DNA topoisomerase II/histidine kinase"/>
    <property type="match status" value="1"/>
</dbReference>
<reference evidence="12 13" key="1">
    <citation type="submission" date="2019-06" db="EMBL/GenBank/DDBJ databases">
        <title>Sequencing the genomes of 1000 actinobacteria strains.</title>
        <authorList>
            <person name="Klenk H.-P."/>
        </authorList>
    </citation>
    <scope>NUCLEOTIDE SEQUENCE [LARGE SCALE GENOMIC DNA]</scope>
    <source>
        <strain evidence="12 13">DSM 102200</strain>
    </source>
</reference>
<dbReference type="GO" id="GO:0046983">
    <property type="term" value="F:protein dimerization activity"/>
    <property type="evidence" value="ECO:0007669"/>
    <property type="project" value="InterPro"/>
</dbReference>
<dbReference type="AlphaFoldDB" id="A0A543CI48"/>
<dbReference type="InterPro" id="IPR025828">
    <property type="entry name" value="Put_sensor_dom"/>
</dbReference>
<keyword evidence="9" id="KW-0472">Membrane</keyword>
<evidence type="ECO:0000256" key="3">
    <source>
        <dbReference type="ARBA" id="ARBA00022553"/>
    </source>
</evidence>
<feature type="transmembrane region" description="Helical" evidence="9">
    <location>
        <begin position="44"/>
        <end position="66"/>
    </location>
</feature>
<dbReference type="GO" id="GO:0016020">
    <property type="term" value="C:membrane"/>
    <property type="evidence" value="ECO:0007669"/>
    <property type="project" value="InterPro"/>
</dbReference>
<dbReference type="InterPro" id="IPR011712">
    <property type="entry name" value="Sig_transdc_His_kin_sub3_dim/P"/>
</dbReference>
<organism evidence="12 13">
    <name type="scientific">Actinoallomurus bryophytorum</name>
    <dbReference type="NCBI Taxonomy" id="1490222"/>
    <lineage>
        <taxon>Bacteria</taxon>
        <taxon>Bacillati</taxon>
        <taxon>Actinomycetota</taxon>
        <taxon>Actinomycetes</taxon>
        <taxon>Streptosporangiales</taxon>
        <taxon>Thermomonosporaceae</taxon>
        <taxon>Actinoallomurus</taxon>
    </lineage>
</organism>
<dbReference type="Gene3D" id="1.20.5.1930">
    <property type="match status" value="1"/>
</dbReference>
<evidence type="ECO:0000313" key="12">
    <source>
        <dbReference type="EMBL" id="TQL96700.1"/>
    </source>
</evidence>
<dbReference type="PROSITE" id="PS51257">
    <property type="entry name" value="PROKAR_LIPOPROTEIN"/>
    <property type="match status" value="1"/>
</dbReference>
<gene>
    <name evidence="12" type="ORF">FB559_2249</name>
</gene>
<feature type="transmembrane region" description="Helical" evidence="9">
    <location>
        <begin position="18"/>
        <end position="38"/>
    </location>
</feature>
<evidence type="ECO:0000259" key="11">
    <source>
        <dbReference type="Pfam" id="PF13796"/>
    </source>
</evidence>
<dbReference type="Gene3D" id="3.30.565.10">
    <property type="entry name" value="Histidine kinase-like ATPase, C-terminal domain"/>
    <property type="match status" value="1"/>
</dbReference>
<dbReference type="EC" id="2.7.13.3" evidence="2"/>
<feature type="domain" description="Signal transduction histidine kinase subgroup 3 dimerisation and phosphoacceptor" evidence="10">
    <location>
        <begin position="227"/>
        <end position="292"/>
    </location>
</feature>
<evidence type="ECO:0000256" key="6">
    <source>
        <dbReference type="ARBA" id="ARBA00022777"/>
    </source>
</evidence>
<keyword evidence="3" id="KW-0597">Phosphoprotein</keyword>
<feature type="domain" description="Putative sensor" evidence="11">
    <location>
        <begin position="20"/>
        <end position="199"/>
    </location>
</feature>
<keyword evidence="5" id="KW-0547">Nucleotide-binding</keyword>
<accession>A0A543CI48</accession>
<comment type="catalytic activity">
    <reaction evidence="1">
        <text>ATP + protein L-histidine = ADP + protein N-phospho-L-histidine.</text>
        <dbReference type="EC" id="2.7.13.3"/>
    </reaction>
</comment>
<feature type="transmembrane region" description="Helical" evidence="9">
    <location>
        <begin position="167"/>
        <end position="189"/>
    </location>
</feature>
<keyword evidence="13" id="KW-1185">Reference proteome</keyword>
<keyword evidence="4" id="KW-0808">Transferase</keyword>
<dbReference type="PANTHER" id="PTHR24421">
    <property type="entry name" value="NITRATE/NITRITE SENSOR PROTEIN NARX-RELATED"/>
    <property type="match status" value="1"/>
</dbReference>
<keyword evidence="9" id="KW-0812">Transmembrane</keyword>
<keyword evidence="6 12" id="KW-0418">Kinase</keyword>
<keyword evidence="9" id="KW-1133">Transmembrane helix</keyword>
<sequence length="429" mass="44530">MAGGPVRFLSSSRPWRSFAYLLSGAVVGLACMVTLVLLTLSGAVLALVLVGLLLLPGVVLLGVPVAEVERLRLRLVDPLPVTGGHRAPAAPGPSAWVRTRMGEGATWREFAYTVLLAIGLGPVDLLVACGIPLLTGALLFAAIGSLVYPHTTVALVVFSLSGPGATVAGVLLAALVAVMGAYLMTFVAAGHATLARLLLGCREEQLAAQVAQISLSRRRLVDAFEAERRRIERDLHDGAQQRLVSLTMKLGIARIELGTTGEAATLVAAAHEDARQALAELREIVQGVHPQLLTDRGLPPALTELARRSAAPAHVDVCLPGRLPPAVEATAYFVVSEALTNVVKHACADRVTVRGRLAADLLTVEIEDDGVGGASVRTGGGLEGLDDRAAVVDGTLTLVSPCGGPTVLRLTVPCGPGATASREDRPESP</sequence>
<evidence type="ECO:0000256" key="2">
    <source>
        <dbReference type="ARBA" id="ARBA00012438"/>
    </source>
</evidence>
<protein>
    <recommendedName>
        <fullName evidence="2">histidine kinase</fullName>
        <ecNumber evidence="2">2.7.13.3</ecNumber>
    </recommendedName>
</protein>
<evidence type="ECO:0000256" key="1">
    <source>
        <dbReference type="ARBA" id="ARBA00000085"/>
    </source>
</evidence>
<feature type="transmembrane region" description="Helical" evidence="9">
    <location>
        <begin position="110"/>
        <end position="133"/>
    </location>
</feature>
<dbReference type="Pfam" id="PF13796">
    <property type="entry name" value="Sensor"/>
    <property type="match status" value="1"/>
</dbReference>
<dbReference type="GO" id="GO:0005524">
    <property type="term" value="F:ATP binding"/>
    <property type="evidence" value="ECO:0007669"/>
    <property type="project" value="UniProtKB-KW"/>
</dbReference>
<proteinExistence type="predicted"/>
<evidence type="ECO:0000256" key="7">
    <source>
        <dbReference type="ARBA" id="ARBA00022840"/>
    </source>
</evidence>
<feature type="transmembrane region" description="Helical" evidence="9">
    <location>
        <begin position="139"/>
        <end position="160"/>
    </location>
</feature>